<keyword evidence="3" id="KW-1185">Reference proteome</keyword>
<gene>
    <name evidence="2" type="ORF">P153DRAFT_363030</name>
</gene>
<protein>
    <submittedName>
        <fullName evidence="2">Uncharacterized protein</fullName>
    </submittedName>
</protein>
<sequence length="441" mass="50821">MPKKTKPKEGNSKDAEPKKPKPSEEAIASLRQRYHQARDAQLRQWYADSQSTDSKVSTPAQIRLQTQMQLREHRKQFATLRRQRKNCKRREDAIGLSDLQEESKRANSAYASSMRLLKGKTTLLKPERVLGRWMTNPPTLQEVLDDINLDKMHDFGAFKVDQNLLTPHQENDEVIPEYKEDDDWVASVSKMNLHDTDQGQNKYQKNTAFLERPLYASQEEVSQDEQEEVKSIWMKHEARMVRRFEATMSESDVQTMLINQKQAFDQHHHYEHLVIEEHERTKNLTAANIVMFNNRYIRTCVNPTLELMCHNQGTWDIVSTKLWDYLDGSKSWISQDWILGGQMCIETFSDLPRVHVTFGTRTFSTDCVQLPTLVDPQPFALRAFCEQDGSNVLFSITFLTSGFLKVQFPALSIIQPDGGSKVVPTAETVLELVGVYTGMHG</sequence>
<dbReference type="OrthoDB" id="3779071at2759"/>
<reference evidence="2" key="1">
    <citation type="journal article" date="2020" name="Stud. Mycol.">
        <title>101 Dothideomycetes genomes: a test case for predicting lifestyles and emergence of pathogens.</title>
        <authorList>
            <person name="Haridas S."/>
            <person name="Albert R."/>
            <person name="Binder M."/>
            <person name="Bloem J."/>
            <person name="Labutti K."/>
            <person name="Salamov A."/>
            <person name="Andreopoulos B."/>
            <person name="Baker S."/>
            <person name="Barry K."/>
            <person name="Bills G."/>
            <person name="Bluhm B."/>
            <person name="Cannon C."/>
            <person name="Castanera R."/>
            <person name="Culley D."/>
            <person name="Daum C."/>
            <person name="Ezra D."/>
            <person name="Gonzalez J."/>
            <person name="Henrissat B."/>
            <person name="Kuo A."/>
            <person name="Liang C."/>
            <person name="Lipzen A."/>
            <person name="Lutzoni F."/>
            <person name="Magnuson J."/>
            <person name="Mondo S."/>
            <person name="Nolan M."/>
            <person name="Ohm R."/>
            <person name="Pangilinan J."/>
            <person name="Park H.-J."/>
            <person name="Ramirez L."/>
            <person name="Alfaro M."/>
            <person name="Sun H."/>
            <person name="Tritt A."/>
            <person name="Yoshinaga Y."/>
            <person name="Zwiers L.-H."/>
            <person name="Turgeon B."/>
            <person name="Goodwin S."/>
            <person name="Spatafora J."/>
            <person name="Crous P."/>
            <person name="Grigoriev I."/>
        </authorList>
    </citation>
    <scope>NUCLEOTIDE SEQUENCE</scope>
    <source>
        <strain evidence="2">CBS 119687</strain>
    </source>
</reference>
<dbReference type="EMBL" id="ML977498">
    <property type="protein sequence ID" value="KAF2134006.1"/>
    <property type="molecule type" value="Genomic_DNA"/>
</dbReference>
<organism evidence="2 3">
    <name type="scientific">Dothidotthia symphoricarpi CBS 119687</name>
    <dbReference type="NCBI Taxonomy" id="1392245"/>
    <lineage>
        <taxon>Eukaryota</taxon>
        <taxon>Fungi</taxon>
        <taxon>Dikarya</taxon>
        <taxon>Ascomycota</taxon>
        <taxon>Pezizomycotina</taxon>
        <taxon>Dothideomycetes</taxon>
        <taxon>Pleosporomycetidae</taxon>
        <taxon>Pleosporales</taxon>
        <taxon>Dothidotthiaceae</taxon>
        <taxon>Dothidotthia</taxon>
    </lineage>
</organism>
<evidence type="ECO:0000313" key="2">
    <source>
        <dbReference type="EMBL" id="KAF2134006.1"/>
    </source>
</evidence>
<proteinExistence type="predicted"/>
<name>A0A6A6AR40_9PLEO</name>
<evidence type="ECO:0000256" key="1">
    <source>
        <dbReference type="SAM" id="MobiDB-lite"/>
    </source>
</evidence>
<dbReference type="AlphaFoldDB" id="A0A6A6AR40"/>
<evidence type="ECO:0000313" key="3">
    <source>
        <dbReference type="Proteomes" id="UP000799771"/>
    </source>
</evidence>
<dbReference type="RefSeq" id="XP_033528393.1">
    <property type="nucleotide sequence ID" value="XM_033667277.1"/>
</dbReference>
<dbReference type="GeneID" id="54407709"/>
<feature type="region of interest" description="Disordered" evidence="1">
    <location>
        <begin position="1"/>
        <end position="25"/>
    </location>
</feature>
<dbReference type="Proteomes" id="UP000799771">
    <property type="component" value="Unassembled WGS sequence"/>
</dbReference>
<accession>A0A6A6AR40</accession>
<feature type="compositionally biased region" description="Basic and acidic residues" evidence="1">
    <location>
        <begin position="7"/>
        <end position="24"/>
    </location>
</feature>